<evidence type="ECO:0000256" key="10">
    <source>
        <dbReference type="ARBA" id="ARBA00023065"/>
    </source>
</evidence>
<name>A0A913Z5X3_PATMI</name>
<accession>A0A913Z5X3</accession>
<feature type="repeat" description="Solcar" evidence="13">
    <location>
        <begin position="263"/>
        <end position="358"/>
    </location>
</feature>
<keyword evidence="6" id="KW-0677">Repeat</keyword>
<evidence type="ECO:0000256" key="2">
    <source>
        <dbReference type="ARBA" id="ARBA00006375"/>
    </source>
</evidence>
<evidence type="ECO:0000256" key="1">
    <source>
        <dbReference type="ARBA" id="ARBA00004448"/>
    </source>
</evidence>
<dbReference type="InterPro" id="IPR023395">
    <property type="entry name" value="MCP_dom_sf"/>
</dbReference>
<evidence type="ECO:0000256" key="4">
    <source>
        <dbReference type="ARBA" id="ARBA00022496"/>
    </source>
</evidence>
<dbReference type="OMA" id="TRMQTIR"/>
<dbReference type="PANTHER" id="PTHR45758">
    <property type="entry name" value="MITOFERRIN-1-RELATED"/>
    <property type="match status" value="1"/>
</dbReference>
<keyword evidence="7" id="KW-0999">Mitochondrion inner membrane</keyword>
<dbReference type="PRINTS" id="PR00926">
    <property type="entry name" value="MITOCARRIER"/>
</dbReference>
<dbReference type="InterPro" id="IPR018108">
    <property type="entry name" value="MCP_transmembrane"/>
</dbReference>
<feature type="region of interest" description="Disordered" evidence="15">
    <location>
        <begin position="1"/>
        <end position="21"/>
    </location>
</feature>
<evidence type="ECO:0000256" key="11">
    <source>
        <dbReference type="ARBA" id="ARBA00023128"/>
    </source>
</evidence>
<keyword evidence="5 13" id="KW-0812">Transmembrane</keyword>
<keyword evidence="9" id="KW-0408">Iron</keyword>
<proteinExistence type="inferred from homology"/>
<evidence type="ECO:0000256" key="13">
    <source>
        <dbReference type="PROSITE-ProRule" id="PRU00282"/>
    </source>
</evidence>
<keyword evidence="17" id="KW-1185">Reference proteome</keyword>
<dbReference type="GO" id="GO:0005743">
    <property type="term" value="C:mitochondrial inner membrane"/>
    <property type="evidence" value="ECO:0007669"/>
    <property type="project" value="UniProtKB-SubCell"/>
</dbReference>
<keyword evidence="4" id="KW-0410">Iron transport</keyword>
<dbReference type="PROSITE" id="PS50920">
    <property type="entry name" value="SOLCAR"/>
    <property type="match status" value="3"/>
</dbReference>
<evidence type="ECO:0000256" key="6">
    <source>
        <dbReference type="ARBA" id="ARBA00022737"/>
    </source>
</evidence>
<dbReference type="GeneID" id="119720556"/>
<reference evidence="16" key="1">
    <citation type="submission" date="2022-11" db="UniProtKB">
        <authorList>
            <consortium name="EnsemblMetazoa"/>
        </authorList>
    </citation>
    <scope>IDENTIFICATION</scope>
</reference>
<feature type="repeat" description="Solcar" evidence="13">
    <location>
        <begin position="172"/>
        <end position="256"/>
    </location>
</feature>
<evidence type="ECO:0000256" key="15">
    <source>
        <dbReference type="SAM" id="MobiDB-lite"/>
    </source>
</evidence>
<keyword evidence="11" id="KW-0496">Mitochondrion</keyword>
<keyword evidence="3 14" id="KW-0813">Transport</keyword>
<comment type="similarity">
    <text evidence="2 14">Belongs to the mitochondrial carrier (TC 2.A.29) family.</text>
</comment>
<keyword evidence="10" id="KW-0406">Ion transport</keyword>
<sequence>MLTPRNIQPPRIPDSLPKIPDYDFGAARRRVMDKDSEEHNANQHHNSAGIATNLLELAAATISEELEYEYEGLPETTTLTTHLMAGAIAGIMEHCVMYPVDSVKTRMQTIRPSPNGRYKNVFSGLATIVRNEGPFGVVRGLNAVALGAGPAHALYFACYEKMKHMLSTRPGQNPLANACAGSLATLLHDAAMNPVEVIKQRMQMFKSPYKNVTECVRTIVRTEGMHAFYRSYTTQLTMNIPFQSIHFVTYELGQETLNPAREYNPTSHMVSGGVAGAVAAAVTTPLDVCKTLLNTQEKGVLNCGGKHRTEIKGMVNAFRTVYRMNGVRGYFKGLHARVIFQVPATALSWSVYEFFKYFITMSRAQSS</sequence>
<dbReference type="InterPro" id="IPR002067">
    <property type="entry name" value="MCP"/>
</dbReference>
<organism evidence="16 17">
    <name type="scientific">Patiria miniata</name>
    <name type="common">Bat star</name>
    <name type="synonym">Asterina miniata</name>
    <dbReference type="NCBI Taxonomy" id="46514"/>
    <lineage>
        <taxon>Eukaryota</taxon>
        <taxon>Metazoa</taxon>
        <taxon>Echinodermata</taxon>
        <taxon>Eleutherozoa</taxon>
        <taxon>Asterozoa</taxon>
        <taxon>Asteroidea</taxon>
        <taxon>Valvatacea</taxon>
        <taxon>Valvatida</taxon>
        <taxon>Asterinidae</taxon>
        <taxon>Patiria</taxon>
    </lineage>
</organism>
<dbReference type="AlphaFoldDB" id="A0A913Z5X3"/>
<dbReference type="FunFam" id="1.50.40.10:FF:000029">
    <property type="entry name" value="Solute carrier family 25 member 28"/>
    <property type="match status" value="1"/>
</dbReference>
<keyword evidence="8" id="KW-1133">Transmembrane helix</keyword>
<comment type="subcellular location">
    <subcellularLocation>
        <location evidence="1">Mitochondrion inner membrane</location>
        <topology evidence="1">Multi-pass membrane protein</topology>
    </subcellularLocation>
</comment>
<dbReference type="Proteomes" id="UP000887568">
    <property type="component" value="Unplaced"/>
</dbReference>
<dbReference type="GO" id="GO:0015093">
    <property type="term" value="F:ferrous iron transmembrane transporter activity"/>
    <property type="evidence" value="ECO:0007669"/>
    <property type="project" value="TreeGrafter"/>
</dbReference>
<keyword evidence="12 13" id="KW-0472">Membrane</keyword>
<dbReference type="Pfam" id="PF00153">
    <property type="entry name" value="Mito_carr"/>
    <property type="match status" value="3"/>
</dbReference>
<dbReference type="EnsemblMetazoa" id="XM_038190267.1">
    <property type="protein sequence ID" value="XP_038046195.1"/>
    <property type="gene ID" value="LOC119720556"/>
</dbReference>
<evidence type="ECO:0000256" key="5">
    <source>
        <dbReference type="ARBA" id="ARBA00022692"/>
    </source>
</evidence>
<dbReference type="RefSeq" id="XP_038046195.1">
    <property type="nucleotide sequence ID" value="XM_038190267.1"/>
</dbReference>
<feature type="repeat" description="Solcar" evidence="13">
    <location>
        <begin position="77"/>
        <end position="165"/>
    </location>
</feature>
<dbReference type="SUPFAM" id="SSF103506">
    <property type="entry name" value="Mitochondrial carrier"/>
    <property type="match status" value="1"/>
</dbReference>
<dbReference type="GO" id="GO:0048250">
    <property type="term" value="P:iron import into the mitochondrion"/>
    <property type="evidence" value="ECO:0007669"/>
    <property type="project" value="TreeGrafter"/>
</dbReference>
<dbReference type="Gene3D" id="1.50.40.10">
    <property type="entry name" value="Mitochondrial carrier domain"/>
    <property type="match status" value="2"/>
</dbReference>
<evidence type="ECO:0000313" key="16">
    <source>
        <dbReference type="EnsemblMetazoa" id="XP_038046195.1"/>
    </source>
</evidence>
<dbReference type="OrthoDB" id="43906at2759"/>
<evidence type="ECO:0000256" key="12">
    <source>
        <dbReference type="ARBA" id="ARBA00023136"/>
    </source>
</evidence>
<evidence type="ECO:0000256" key="9">
    <source>
        <dbReference type="ARBA" id="ARBA00023004"/>
    </source>
</evidence>
<evidence type="ECO:0000256" key="8">
    <source>
        <dbReference type="ARBA" id="ARBA00022989"/>
    </source>
</evidence>
<evidence type="ECO:0000256" key="7">
    <source>
        <dbReference type="ARBA" id="ARBA00022792"/>
    </source>
</evidence>
<evidence type="ECO:0000313" key="17">
    <source>
        <dbReference type="Proteomes" id="UP000887568"/>
    </source>
</evidence>
<evidence type="ECO:0000256" key="14">
    <source>
        <dbReference type="RuleBase" id="RU000488"/>
    </source>
</evidence>
<evidence type="ECO:0000256" key="3">
    <source>
        <dbReference type="ARBA" id="ARBA00022448"/>
    </source>
</evidence>
<protein>
    <recommendedName>
        <fullName evidence="18">Mitoferrin-1</fullName>
    </recommendedName>
</protein>
<evidence type="ECO:0008006" key="18">
    <source>
        <dbReference type="Google" id="ProtNLM"/>
    </source>
</evidence>
<dbReference type="PANTHER" id="PTHR45758:SF20">
    <property type="entry name" value="MITOFERRIN-2"/>
    <property type="match status" value="1"/>
</dbReference>